<dbReference type="FunFam" id="2.40.50.140:FF:000097">
    <property type="entry name" value="23S rRNA (uracil(1939)-C(5))-methyltransferase RlmD"/>
    <property type="match status" value="1"/>
</dbReference>
<evidence type="ECO:0000256" key="1">
    <source>
        <dbReference type="ARBA" id="ARBA00022485"/>
    </source>
</evidence>
<keyword evidence="4 6" id="KW-0949">S-adenosyl-L-methionine</keyword>
<keyword evidence="2 6" id="KW-0489">Methyltransferase</keyword>
<feature type="domain" description="TRAM" evidence="8">
    <location>
        <begin position="12"/>
        <end position="70"/>
    </location>
</feature>
<evidence type="ECO:0000256" key="5">
    <source>
        <dbReference type="ARBA" id="ARBA00023014"/>
    </source>
</evidence>
<dbReference type="PANTHER" id="PTHR11061">
    <property type="entry name" value="RNA M5U METHYLTRANSFERASE"/>
    <property type="match status" value="1"/>
</dbReference>
<evidence type="ECO:0000256" key="2">
    <source>
        <dbReference type="ARBA" id="ARBA00022603"/>
    </source>
</evidence>
<sequence>MVKLFSATHKKNTKQPKAIEVIIDGINHQGHGVARHQGKVCFVEGALPGETWRAKVVEDKKHFIQAQGLKCLTASADRQTPPCKWAETCGGCQLQHMQPQAQITAKQSFVEGLFSKVKLHTLPWQTNLQGDDLHYRNRVRLAAWYEGKQDKLHIGFRQKRSKKLVAVDRCLLAAKPFETILSALRLQLDSLKDKKYVQHVELHQVDPWSIIVLRVAQPCCREDIQRLTQFSEQNNCVVFVQSGTSPALPIDGVARELSYSILGLKMHFELADFIQVNHQMNQQMIEQAISWLDLQPSDKVLDLFCGSGNFSLPISQHCQFVAGIEGSESAVQRAQHNAQTNQLKNCQFSTKNLAEQAELKQINWGEYDKILLDPSRDGAALLCQQAHNWQANSVLYIACDANSLVRDSQFLDDAGYKISKIALVDMFPHTAHVETMALFKRV</sequence>
<evidence type="ECO:0000256" key="7">
    <source>
        <dbReference type="PROSITE-ProRule" id="PRU10015"/>
    </source>
</evidence>
<dbReference type="eggNOG" id="COG2265">
    <property type="taxonomic scope" value="Bacteria"/>
</dbReference>
<dbReference type="InterPro" id="IPR030390">
    <property type="entry name" value="MeTrfase_TrmA_AS"/>
</dbReference>
<keyword evidence="5" id="KW-0411">Iron-sulfur</keyword>
<dbReference type="STRING" id="1328313.DS2_09322"/>
<keyword evidence="1" id="KW-0004">4Fe-4S</keyword>
<evidence type="ECO:0000256" key="4">
    <source>
        <dbReference type="ARBA" id="ARBA00022691"/>
    </source>
</evidence>
<keyword evidence="1" id="KW-0408">Iron</keyword>
<dbReference type="GO" id="GO:0051539">
    <property type="term" value="F:4 iron, 4 sulfur cluster binding"/>
    <property type="evidence" value="ECO:0007669"/>
    <property type="project" value="UniProtKB-KW"/>
</dbReference>
<proteinExistence type="inferred from homology"/>
<dbReference type="InterPro" id="IPR030391">
    <property type="entry name" value="MeTrfase_TrmA_CS"/>
</dbReference>
<dbReference type="AlphaFoldDB" id="W7QXW7"/>
<dbReference type="Proteomes" id="UP000019276">
    <property type="component" value="Unassembled WGS sequence"/>
</dbReference>
<accession>W7QXW7</accession>
<dbReference type="OrthoDB" id="9804590at2"/>
<feature type="binding site" evidence="6">
    <location>
        <position position="373"/>
    </location>
    <ligand>
        <name>S-adenosyl-L-methionine</name>
        <dbReference type="ChEBI" id="CHEBI:59789"/>
    </ligand>
</feature>
<dbReference type="Gene3D" id="2.40.50.140">
    <property type="entry name" value="Nucleic acid-binding proteins"/>
    <property type="match status" value="1"/>
</dbReference>
<dbReference type="InterPro" id="IPR002792">
    <property type="entry name" value="TRAM_dom"/>
</dbReference>
<dbReference type="Pfam" id="PF01938">
    <property type="entry name" value="TRAM"/>
    <property type="match status" value="1"/>
</dbReference>
<dbReference type="PATRIC" id="fig|1328313.3.peg.1905"/>
<name>W7QXW7_9ALTE</name>
<dbReference type="NCBIfam" id="TIGR00479">
    <property type="entry name" value="rumA"/>
    <property type="match status" value="1"/>
</dbReference>
<dbReference type="GO" id="GO:0070041">
    <property type="term" value="F:rRNA (uridine-C5-)-methyltransferase activity"/>
    <property type="evidence" value="ECO:0007669"/>
    <property type="project" value="TreeGrafter"/>
</dbReference>
<dbReference type="PANTHER" id="PTHR11061:SF49">
    <property type="entry name" value="23S RRNA (URACIL(1939)-C(5))-METHYLTRANSFERASE RLMD"/>
    <property type="match status" value="1"/>
</dbReference>
<evidence type="ECO:0000313" key="10">
    <source>
        <dbReference type="Proteomes" id="UP000019276"/>
    </source>
</evidence>
<dbReference type="SUPFAM" id="SSF53335">
    <property type="entry name" value="S-adenosyl-L-methionine-dependent methyltransferases"/>
    <property type="match status" value="1"/>
</dbReference>
<dbReference type="RefSeq" id="WP_035014479.1">
    <property type="nucleotide sequence ID" value="NZ_ARZY01000015.1"/>
</dbReference>
<evidence type="ECO:0000313" key="9">
    <source>
        <dbReference type="EMBL" id="EWH10135.1"/>
    </source>
</evidence>
<dbReference type="PROSITE" id="PS51687">
    <property type="entry name" value="SAM_MT_RNA_M5U"/>
    <property type="match status" value="1"/>
</dbReference>
<dbReference type="EMBL" id="ARZY01000015">
    <property type="protein sequence ID" value="EWH10135.1"/>
    <property type="molecule type" value="Genomic_DNA"/>
</dbReference>
<dbReference type="InterPro" id="IPR029063">
    <property type="entry name" value="SAM-dependent_MTases_sf"/>
</dbReference>
<evidence type="ECO:0000259" key="8">
    <source>
        <dbReference type="PROSITE" id="PS50926"/>
    </source>
</evidence>
<comment type="similarity">
    <text evidence="6">Belongs to the class I-like SAM-binding methyltransferase superfamily. RNA M5U methyltransferase family.</text>
</comment>
<evidence type="ECO:0000256" key="3">
    <source>
        <dbReference type="ARBA" id="ARBA00022679"/>
    </source>
</evidence>
<feature type="active site" description="Nucleophile" evidence="6">
    <location>
        <position position="399"/>
    </location>
</feature>
<protein>
    <submittedName>
        <fullName evidence="9">23S rRNA m(5)U1939 methyltransferase</fullName>
    </submittedName>
</protein>
<dbReference type="CDD" id="cd02440">
    <property type="entry name" value="AdoMet_MTases"/>
    <property type="match status" value="1"/>
</dbReference>
<reference evidence="9 10" key="1">
    <citation type="journal article" date="2014" name="Genome Announc.">
        <title>Draft Genome Sequence of the Agar-Degrading Bacterium Catenovulum sp. Strain DS-2, Isolated from Intestines of Haliotis diversicolor.</title>
        <authorList>
            <person name="Shan D."/>
            <person name="Li X."/>
            <person name="Gu Z."/>
            <person name="Wei G."/>
            <person name="Gao Z."/>
            <person name="Shao Z."/>
        </authorList>
    </citation>
    <scope>NUCLEOTIDE SEQUENCE [LARGE SCALE GENOMIC DNA]</scope>
    <source>
        <strain evidence="9 10">DS-2</strain>
    </source>
</reference>
<dbReference type="PROSITE" id="PS50926">
    <property type="entry name" value="TRAM"/>
    <property type="match status" value="1"/>
</dbReference>
<organism evidence="9 10">
    <name type="scientific">Catenovulum agarivorans DS-2</name>
    <dbReference type="NCBI Taxonomy" id="1328313"/>
    <lineage>
        <taxon>Bacteria</taxon>
        <taxon>Pseudomonadati</taxon>
        <taxon>Pseudomonadota</taxon>
        <taxon>Gammaproteobacteria</taxon>
        <taxon>Alteromonadales</taxon>
        <taxon>Alteromonadaceae</taxon>
        <taxon>Catenovulum</taxon>
    </lineage>
</organism>
<dbReference type="PROSITE" id="PS01230">
    <property type="entry name" value="TRMA_1"/>
    <property type="match status" value="1"/>
</dbReference>
<feature type="active site" evidence="7">
    <location>
        <position position="399"/>
    </location>
</feature>
<keyword evidence="3 6" id="KW-0808">Transferase</keyword>
<dbReference type="NCBIfam" id="NF009639">
    <property type="entry name" value="PRK13168.1"/>
    <property type="match status" value="1"/>
</dbReference>
<feature type="binding site" evidence="6">
    <location>
        <position position="325"/>
    </location>
    <ligand>
        <name>S-adenosyl-L-methionine</name>
        <dbReference type="ChEBI" id="CHEBI:59789"/>
    </ligand>
</feature>
<dbReference type="Pfam" id="PF05958">
    <property type="entry name" value="tRNA_U5-meth_tr"/>
    <property type="match status" value="1"/>
</dbReference>
<evidence type="ECO:0000256" key="6">
    <source>
        <dbReference type="PROSITE-ProRule" id="PRU01024"/>
    </source>
</evidence>
<dbReference type="PROSITE" id="PS01231">
    <property type="entry name" value="TRMA_2"/>
    <property type="match status" value="1"/>
</dbReference>
<dbReference type="InterPro" id="IPR012340">
    <property type="entry name" value="NA-bd_OB-fold"/>
</dbReference>
<gene>
    <name evidence="9" type="primary">rumA</name>
    <name evidence="9" type="ORF">DS2_09322</name>
</gene>
<dbReference type="Gene3D" id="2.40.50.1070">
    <property type="match status" value="1"/>
</dbReference>
<keyword evidence="10" id="KW-1185">Reference proteome</keyword>
<dbReference type="SUPFAM" id="SSF50249">
    <property type="entry name" value="Nucleic acid-binding proteins"/>
    <property type="match status" value="1"/>
</dbReference>
<feature type="binding site" evidence="6">
    <location>
        <position position="275"/>
    </location>
    <ligand>
        <name>S-adenosyl-L-methionine</name>
        <dbReference type="ChEBI" id="CHEBI:59789"/>
    </ligand>
</feature>
<keyword evidence="1" id="KW-0479">Metal-binding</keyword>
<dbReference type="Gene3D" id="3.40.50.150">
    <property type="entry name" value="Vaccinia Virus protein VP39"/>
    <property type="match status" value="1"/>
</dbReference>
<dbReference type="GO" id="GO:0070475">
    <property type="term" value="P:rRNA base methylation"/>
    <property type="evidence" value="ECO:0007669"/>
    <property type="project" value="TreeGrafter"/>
</dbReference>
<dbReference type="InterPro" id="IPR010280">
    <property type="entry name" value="U5_MeTrfase_fam"/>
</dbReference>
<comment type="caution">
    <text evidence="9">The sequence shown here is derived from an EMBL/GenBank/DDBJ whole genome shotgun (WGS) entry which is preliminary data.</text>
</comment>
<feature type="binding site" evidence="6">
    <location>
        <position position="304"/>
    </location>
    <ligand>
        <name>S-adenosyl-L-methionine</name>
        <dbReference type="ChEBI" id="CHEBI:59789"/>
    </ligand>
</feature>